<evidence type="ECO:0000256" key="2">
    <source>
        <dbReference type="ARBA" id="ARBA00022600"/>
    </source>
</evidence>
<protein>
    <recommendedName>
        <fullName evidence="9">Glucose-1-phosphate adenylyltransferase</fullName>
        <ecNumber evidence="9">2.7.7.27</ecNumber>
    </recommendedName>
    <alternativeName>
        <fullName evidence="9">ADP-glucose pyrophosphorylase</fullName>
        <shortName evidence="9">ADPGlc PPase</shortName>
    </alternativeName>
    <alternativeName>
        <fullName evidence="9">ADP-glucose synthase</fullName>
    </alternativeName>
</protein>
<dbReference type="InterPro" id="IPR056818">
    <property type="entry name" value="GlmU/GlgC-like_hexapep"/>
</dbReference>
<keyword evidence="13" id="KW-1185">Reference proteome</keyword>
<keyword evidence="5 9" id="KW-0547">Nucleotide-binding</keyword>
<dbReference type="Gene3D" id="3.90.550.10">
    <property type="entry name" value="Spore Coat Polysaccharide Biosynthesis Protein SpsA, Chain A"/>
    <property type="match status" value="1"/>
</dbReference>
<dbReference type="PROSITE" id="PS00808">
    <property type="entry name" value="ADP_GLC_PYROPHOSPH_1"/>
    <property type="match status" value="1"/>
</dbReference>
<feature type="binding site" evidence="9">
    <location>
        <begin position="190"/>
        <end position="191"/>
    </location>
    <ligand>
        <name>alpha-D-glucose 1-phosphate</name>
        <dbReference type="ChEBI" id="CHEBI:58601"/>
    </ligand>
</feature>
<comment type="similarity">
    <text evidence="1 9">Belongs to the bacterial/plant glucose-1-phosphate adenylyltransferase family.</text>
</comment>
<dbReference type="EMBL" id="FOLO01000034">
    <property type="protein sequence ID" value="SFD12214.1"/>
    <property type="molecule type" value="Genomic_DNA"/>
</dbReference>
<comment type="function">
    <text evidence="9">Involved in the biosynthesis of ADP-glucose, a building block required for the elongation reactions to produce glycogen. Catalyzes the reaction between ATP and alpha-D-glucose 1-phosphate (G1P) to produce pyrophosphate and ADP-Glc.</text>
</comment>
<feature type="domain" description="Glucose-1-phosphate adenylyltransferase/Bifunctional protein GlmU-like C-terminal hexapeptide" evidence="11">
    <location>
        <begin position="306"/>
        <end position="410"/>
    </location>
</feature>
<dbReference type="Pfam" id="PF24894">
    <property type="entry name" value="Hexapep_GlmU"/>
    <property type="match status" value="1"/>
</dbReference>
<feature type="binding site" evidence="9">
    <location>
        <position position="208"/>
    </location>
    <ligand>
        <name>alpha-D-glucose 1-phosphate</name>
        <dbReference type="ChEBI" id="CHEBI:58601"/>
    </ligand>
</feature>
<evidence type="ECO:0000259" key="11">
    <source>
        <dbReference type="Pfam" id="PF24894"/>
    </source>
</evidence>
<dbReference type="HAMAP" id="MF_00624">
    <property type="entry name" value="GlgC"/>
    <property type="match status" value="1"/>
</dbReference>
<dbReference type="NCBIfam" id="NF002023">
    <property type="entry name" value="PRK00844.1"/>
    <property type="match status" value="1"/>
</dbReference>
<evidence type="ECO:0000256" key="4">
    <source>
        <dbReference type="ARBA" id="ARBA00022695"/>
    </source>
</evidence>
<keyword evidence="6 9" id="KW-0067">ATP-binding</keyword>
<dbReference type="GO" id="GO:0005978">
    <property type="term" value="P:glycogen biosynthetic process"/>
    <property type="evidence" value="ECO:0007669"/>
    <property type="project" value="UniProtKB-UniRule"/>
</dbReference>
<dbReference type="PROSITE" id="PS00810">
    <property type="entry name" value="ADP_GLC_PYROPHOSPH_3"/>
    <property type="match status" value="1"/>
</dbReference>
<dbReference type="RefSeq" id="WP_091987494.1">
    <property type="nucleotide sequence ID" value="NZ_FOLO01000034.1"/>
</dbReference>
<keyword evidence="4 9" id="KW-0548">Nucleotidyltransferase</keyword>
<dbReference type="UniPathway" id="UPA00164"/>
<dbReference type="InterPro" id="IPR023049">
    <property type="entry name" value="GlgC_bac"/>
</dbReference>
<keyword evidence="8 9" id="KW-0119">Carbohydrate metabolism</keyword>
<evidence type="ECO:0000313" key="12">
    <source>
        <dbReference type="EMBL" id="SFD12214.1"/>
    </source>
</evidence>
<dbReference type="SUPFAM" id="SSF51161">
    <property type="entry name" value="Trimeric LpxA-like enzymes"/>
    <property type="match status" value="1"/>
</dbReference>
<comment type="catalytic activity">
    <reaction evidence="9">
        <text>alpha-D-glucose 1-phosphate + ATP + H(+) = ADP-alpha-D-glucose + diphosphate</text>
        <dbReference type="Rhea" id="RHEA:12120"/>
        <dbReference type="ChEBI" id="CHEBI:15378"/>
        <dbReference type="ChEBI" id="CHEBI:30616"/>
        <dbReference type="ChEBI" id="CHEBI:33019"/>
        <dbReference type="ChEBI" id="CHEBI:57498"/>
        <dbReference type="ChEBI" id="CHEBI:58601"/>
        <dbReference type="EC" id="2.7.7.27"/>
    </reaction>
</comment>
<evidence type="ECO:0000256" key="9">
    <source>
        <dbReference type="HAMAP-Rule" id="MF_00624"/>
    </source>
</evidence>
<evidence type="ECO:0000256" key="7">
    <source>
        <dbReference type="ARBA" id="ARBA00023056"/>
    </source>
</evidence>
<feature type="domain" description="Nucleotidyl transferase" evidence="10">
    <location>
        <begin position="18"/>
        <end position="282"/>
    </location>
</feature>
<dbReference type="Pfam" id="PF00483">
    <property type="entry name" value="NTP_transferase"/>
    <property type="match status" value="1"/>
</dbReference>
<keyword evidence="3 9" id="KW-0808">Transferase</keyword>
<dbReference type="OrthoDB" id="9801810at2"/>
<dbReference type="NCBIfam" id="TIGR02091">
    <property type="entry name" value="glgC"/>
    <property type="match status" value="1"/>
</dbReference>
<proteinExistence type="inferred from homology"/>
<feature type="site" description="Could play a key role in the communication between the regulatory and the substrate sites" evidence="9">
    <location>
        <position position="108"/>
    </location>
</feature>
<dbReference type="GO" id="GO:0008878">
    <property type="term" value="F:glucose-1-phosphate adenylyltransferase activity"/>
    <property type="evidence" value="ECO:0007669"/>
    <property type="project" value="UniProtKB-UniRule"/>
</dbReference>
<dbReference type="InterPro" id="IPR011831">
    <property type="entry name" value="ADP-Glc_PPase"/>
</dbReference>
<evidence type="ECO:0000256" key="5">
    <source>
        <dbReference type="ARBA" id="ARBA00022741"/>
    </source>
</evidence>
<dbReference type="InterPro" id="IPR005836">
    <property type="entry name" value="ADP_Glu_pyroP_CS"/>
</dbReference>
<dbReference type="InterPro" id="IPR029044">
    <property type="entry name" value="Nucleotide-diphossugar_trans"/>
</dbReference>
<evidence type="ECO:0000256" key="3">
    <source>
        <dbReference type="ARBA" id="ARBA00022679"/>
    </source>
</evidence>
<comment type="pathway">
    <text evidence="9">Glycan biosynthesis; glycogen biosynthesis.</text>
</comment>
<dbReference type="Gene3D" id="2.160.10.10">
    <property type="entry name" value="Hexapeptide repeat proteins"/>
    <property type="match status" value="1"/>
</dbReference>
<dbReference type="PANTHER" id="PTHR43523">
    <property type="entry name" value="GLUCOSE-1-PHOSPHATE ADENYLYLTRANSFERASE-RELATED"/>
    <property type="match status" value="1"/>
</dbReference>
<sequence>MPNYANRYISNLTRETYALILAGGRGSRLHELTEWRAKPAVYFGGKFRIIDFPLSNCINSGIRRVGIATQYKSHSLIRHVNRAWGHFKKELGESVEILPASQRYGDEWYCGTADAVFQNMDIIRHELPKYVMILSGDHVYRMDYGALLAKHLETGADMTVCCIETDVEEAANTFGVMTVDNENRVKRFDEKPAEPTSIPGKKGTCLASMGNYVFNTEFLFEQLQKDAEREGSGRDFGHDIIPAIIEEHNVFAYPFRDPSFEGQPYWRDVGTLDSFWEANMELVSPEPQLDLYDSSWPIWTYQEQLAPAKFVFDNNERRGMAVDSTVSGGCIISGSTVRQSLLFSNVHVHSYCEIDQSVILPGVVVGRNCKINKAIIDRTCIIPDNLEIGYNTEQDIANGFRVSNKGIVLVTRSMLEALEAKQSKNTLDTNQIAEPA</sequence>
<feature type="site" description="Could play a key role in the communication between the regulatory and the substrate sites" evidence="9">
    <location>
        <position position="70"/>
    </location>
</feature>
<dbReference type="EC" id="2.7.7.27" evidence="9"/>
<reference evidence="12 13" key="1">
    <citation type="submission" date="2016-10" db="EMBL/GenBank/DDBJ databases">
        <authorList>
            <person name="de Groot N.N."/>
        </authorList>
    </citation>
    <scope>NUCLEOTIDE SEQUENCE [LARGE SCALE GENOMIC DNA]</scope>
    <source>
        <strain evidence="12 13">DSM 6059</strain>
    </source>
</reference>
<dbReference type="PANTHER" id="PTHR43523:SF2">
    <property type="entry name" value="GLUCOSE-1-PHOSPHATE ADENYLYLTRANSFERASE"/>
    <property type="match status" value="1"/>
</dbReference>
<comment type="subunit">
    <text evidence="9">Homotetramer.</text>
</comment>
<dbReference type="STRING" id="1123010.SAMN02745724_03553"/>
<dbReference type="CDD" id="cd02508">
    <property type="entry name" value="ADP_Glucose_PP"/>
    <property type="match status" value="1"/>
</dbReference>
<evidence type="ECO:0000313" key="13">
    <source>
        <dbReference type="Proteomes" id="UP000198862"/>
    </source>
</evidence>
<name>A0A1I1PQN2_9GAMM</name>
<evidence type="ECO:0000259" key="10">
    <source>
        <dbReference type="Pfam" id="PF00483"/>
    </source>
</evidence>
<dbReference type="PROSITE" id="PS00809">
    <property type="entry name" value="ADP_GLC_PYROPHOSPH_2"/>
    <property type="match status" value="1"/>
</dbReference>
<feature type="binding site" evidence="9">
    <location>
        <position position="175"/>
    </location>
    <ligand>
        <name>alpha-D-glucose 1-phosphate</name>
        <dbReference type="ChEBI" id="CHEBI:58601"/>
    </ligand>
</feature>
<keyword evidence="2 9" id="KW-0321">Glycogen metabolism</keyword>
<dbReference type="InterPro" id="IPR011004">
    <property type="entry name" value="Trimer_LpxA-like_sf"/>
</dbReference>
<keyword evidence="7 9" id="KW-0320">Glycogen biosynthesis</keyword>
<dbReference type="InterPro" id="IPR005835">
    <property type="entry name" value="NTP_transferase_dom"/>
</dbReference>
<dbReference type="NCBIfam" id="NF001947">
    <property type="entry name" value="PRK00725.1"/>
    <property type="match status" value="1"/>
</dbReference>
<gene>
    <name evidence="9" type="primary">glgC</name>
    <name evidence="12" type="ORF">SAMN02745724_03553</name>
</gene>
<accession>A0A1I1PQN2</accession>
<dbReference type="SUPFAM" id="SSF53448">
    <property type="entry name" value="Nucleotide-diphospho-sugar transferases"/>
    <property type="match status" value="1"/>
</dbReference>
<evidence type="ECO:0000256" key="1">
    <source>
        <dbReference type="ARBA" id="ARBA00010443"/>
    </source>
</evidence>
<dbReference type="Proteomes" id="UP000198862">
    <property type="component" value="Unassembled WGS sequence"/>
</dbReference>
<dbReference type="GO" id="GO:0005524">
    <property type="term" value="F:ATP binding"/>
    <property type="evidence" value="ECO:0007669"/>
    <property type="project" value="UniProtKB-KW"/>
</dbReference>
<evidence type="ECO:0000256" key="8">
    <source>
        <dbReference type="ARBA" id="ARBA00023277"/>
    </source>
</evidence>
<organism evidence="12 13">
    <name type="scientific">Pseudoalteromonas denitrificans DSM 6059</name>
    <dbReference type="NCBI Taxonomy" id="1123010"/>
    <lineage>
        <taxon>Bacteria</taxon>
        <taxon>Pseudomonadati</taxon>
        <taxon>Pseudomonadota</taxon>
        <taxon>Gammaproteobacteria</taxon>
        <taxon>Alteromonadales</taxon>
        <taxon>Pseudoalteromonadaceae</taxon>
        <taxon>Pseudoalteromonas</taxon>
    </lineage>
</organism>
<feature type="binding site" evidence="9">
    <location>
        <position position="109"/>
    </location>
    <ligand>
        <name>alpha-D-glucose 1-phosphate</name>
        <dbReference type="ChEBI" id="CHEBI:58601"/>
    </ligand>
</feature>
<dbReference type="CDD" id="cd04651">
    <property type="entry name" value="LbH_G1P_AT_C"/>
    <property type="match status" value="1"/>
</dbReference>
<dbReference type="AlphaFoldDB" id="A0A1I1PQN2"/>
<evidence type="ECO:0000256" key="6">
    <source>
        <dbReference type="ARBA" id="ARBA00022840"/>
    </source>
</evidence>